<feature type="transmembrane region" description="Helical" evidence="7">
    <location>
        <begin position="303"/>
        <end position="330"/>
    </location>
</feature>
<evidence type="ECO:0000256" key="2">
    <source>
        <dbReference type="ARBA" id="ARBA00022692"/>
    </source>
</evidence>
<comment type="subcellular location">
    <subcellularLocation>
        <location evidence="1">Membrane</location>
        <topology evidence="1">Multi-pass membrane protein</topology>
    </subcellularLocation>
</comment>
<evidence type="ECO:0000256" key="1">
    <source>
        <dbReference type="ARBA" id="ARBA00004141"/>
    </source>
</evidence>
<feature type="transmembrane region" description="Helical" evidence="7">
    <location>
        <begin position="80"/>
        <end position="100"/>
    </location>
</feature>
<evidence type="ECO:0000256" key="4">
    <source>
        <dbReference type="ARBA" id="ARBA00022989"/>
    </source>
</evidence>
<keyword evidence="10" id="KW-1185">Reference proteome</keyword>
<feature type="transmembrane region" description="Helical" evidence="7">
    <location>
        <begin position="196"/>
        <end position="221"/>
    </location>
</feature>
<reference evidence="9" key="1">
    <citation type="submission" date="2023-04" db="EMBL/GenBank/DDBJ databases">
        <authorList>
            <consortium name="ELIXIR-Norway"/>
        </authorList>
    </citation>
    <scope>NUCLEOTIDE SEQUENCE [LARGE SCALE GENOMIC DNA]</scope>
</reference>
<evidence type="ECO:0000259" key="8">
    <source>
        <dbReference type="Pfam" id="PF01284"/>
    </source>
</evidence>
<keyword evidence="2 7" id="KW-0812">Transmembrane</keyword>
<organism evidence="9 10">
    <name type="scientific">Rangifer tarandus platyrhynchus</name>
    <name type="common">Svalbard reindeer</name>
    <dbReference type="NCBI Taxonomy" id="3082113"/>
    <lineage>
        <taxon>Eukaryota</taxon>
        <taxon>Metazoa</taxon>
        <taxon>Chordata</taxon>
        <taxon>Craniata</taxon>
        <taxon>Vertebrata</taxon>
        <taxon>Euteleostomi</taxon>
        <taxon>Mammalia</taxon>
        <taxon>Eutheria</taxon>
        <taxon>Laurasiatheria</taxon>
        <taxon>Artiodactyla</taxon>
        <taxon>Ruminantia</taxon>
        <taxon>Pecora</taxon>
        <taxon>Cervidae</taxon>
        <taxon>Odocoileinae</taxon>
        <taxon>Rangifer</taxon>
    </lineage>
</organism>
<dbReference type="Pfam" id="PF01284">
    <property type="entry name" value="MARVEL"/>
    <property type="match status" value="1"/>
</dbReference>
<feature type="transmembrane region" description="Helical" evidence="7">
    <location>
        <begin position="406"/>
        <end position="429"/>
    </location>
</feature>
<comment type="similarity">
    <text evidence="6">Belongs to the MAL family.</text>
</comment>
<feature type="transmembrane region" description="Helical" evidence="7">
    <location>
        <begin position="350"/>
        <end position="366"/>
    </location>
</feature>
<feature type="transmembrane region" description="Helical" evidence="7">
    <location>
        <begin position="262"/>
        <end position="291"/>
    </location>
</feature>
<feature type="transmembrane region" description="Helical" evidence="7">
    <location>
        <begin position="233"/>
        <end position="256"/>
    </location>
</feature>
<evidence type="ECO:0000313" key="10">
    <source>
        <dbReference type="Proteomes" id="UP001176941"/>
    </source>
</evidence>
<evidence type="ECO:0000256" key="3">
    <source>
        <dbReference type="ARBA" id="ARBA00022737"/>
    </source>
</evidence>
<feature type="transmembrane region" description="Helical" evidence="7">
    <location>
        <begin position="462"/>
        <end position="483"/>
    </location>
</feature>
<feature type="transmembrane region" description="Helical" evidence="7">
    <location>
        <begin position="373"/>
        <end position="394"/>
    </location>
</feature>
<protein>
    <recommendedName>
        <fullName evidence="8">MARVEL domain-containing protein</fullName>
    </recommendedName>
</protein>
<feature type="domain" description="MARVEL" evidence="8">
    <location>
        <begin position="339"/>
        <end position="479"/>
    </location>
</feature>
<evidence type="ECO:0000256" key="5">
    <source>
        <dbReference type="ARBA" id="ARBA00023136"/>
    </source>
</evidence>
<keyword evidence="5 7" id="KW-0472">Membrane</keyword>
<keyword evidence="4 7" id="KW-1133">Transmembrane helix</keyword>
<accession>A0ABN8Y8Q6</accession>
<evidence type="ECO:0000256" key="6">
    <source>
        <dbReference type="ARBA" id="ARBA00034721"/>
    </source>
</evidence>
<evidence type="ECO:0000256" key="7">
    <source>
        <dbReference type="SAM" id="Phobius"/>
    </source>
</evidence>
<dbReference type="PANTHER" id="PTHR17068">
    <property type="entry name" value="MYELOID-ASSOCIATED DIFFERENTIATION MARKER MYADM FAMILY MEMBER"/>
    <property type="match status" value="1"/>
</dbReference>
<keyword evidence="3" id="KW-0677">Repeat</keyword>
<dbReference type="Proteomes" id="UP001176941">
    <property type="component" value="Chromosome 16"/>
</dbReference>
<proteinExistence type="inferred from homology"/>
<gene>
    <name evidence="9" type="ORF">MRATA1EN1_LOCUS6578</name>
</gene>
<evidence type="ECO:0000313" key="9">
    <source>
        <dbReference type="EMBL" id="CAI9157616.1"/>
    </source>
</evidence>
<sequence length="497" mass="56229">MRTSSGLGSSTAVAFFLHLGQLLSTCVPCLLVASMDTRSECTVNWSVFPWCFCFGATLTVFMVELCGLQSHFPLICYDLLYHYAFYFTLCCLVIFAINYVQLLLQGPTWNQAITDTAFSFISSVLYATKVAWTCALTGDTSCFVIAQHTQKRQWCEHAGRDRSAVARSPETPWNTSSYQQLEGQGIDSSSGFPEEYVMAIMCLCLRLPQLFSMCVAISLVAGRATEREAVGNWSMSIWCFCFAMTLMVFIVEFYGFHSHVPFFWFNFSVTYACYATLLCLSVSITYSITYVQFLPDGPYQDRVIAASAFSCVTSVLYAIDVACTWVAYGFKEIPCYVHTMPGLLKVLETFVAYVIFSFIINTSLYLHQLALEWCVAVYSICFIPAALAILLNLGEWEYRLPRPYPIFQLVLTLLSVLLYISALVLWLLYQFYEEFGVQPQRSSDGDCRDELTYDMCTWDQRLAVAVLTAINLLIYMADLGYWARQLSVGTEDQPRDS</sequence>
<dbReference type="EMBL" id="OX459952">
    <property type="protein sequence ID" value="CAI9157616.1"/>
    <property type="molecule type" value="Genomic_DNA"/>
</dbReference>
<dbReference type="PANTHER" id="PTHR17068:SF3">
    <property type="entry name" value="MYELOID-ASSOCIATED DIFFERENTIATION MARKER"/>
    <property type="match status" value="1"/>
</dbReference>
<dbReference type="InterPro" id="IPR047123">
    <property type="entry name" value="MYADM-like"/>
</dbReference>
<dbReference type="InterPro" id="IPR008253">
    <property type="entry name" value="Marvel"/>
</dbReference>
<name>A0ABN8Y8Q6_RANTA</name>
<feature type="transmembrane region" description="Helical" evidence="7">
    <location>
        <begin position="47"/>
        <end position="68"/>
    </location>
</feature>
<feature type="transmembrane region" description="Helical" evidence="7">
    <location>
        <begin position="12"/>
        <end position="35"/>
    </location>
</feature>